<sequence>MYRIYCSFPVFITILLYSFVASAQNQIQSTGNVGIGTTSPVVRLSVYGTVDDSAAISLQSGSNSRFYIQQGGALLKIGGVTSGNGAINVLNTGRVGIGTSAPATLLDVNGDFRLGVNTGGLAYSIGFTRTGNAQLYGTTATGLALGGDGTGIDAIVLPGGNVGIGTANPTYKLDVQNGSVNIGAGANIAYRAGNYLSMGNASYGNFPYIAFNAFLTTSDIPAGKNLFTPIYNAGGGLIIKGEAGGSGLHFYQKTYNNGTPPYDLTSFTEILTLTQTGAVGIGTTTTGIHRLAVEGSIGARKVKVNQAGWSDFVFQPTYNLLSLPEVENYIKANRHLPDIPTATEVEKNGLDLGEMDRKLLQKIEELTLYLIDMKKEVIQLKKQNESLQQQIEGIGASKNEKEL</sequence>
<accession>A0ABS5J1C5</accession>
<evidence type="ECO:0000313" key="4">
    <source>
        <dbReference type="Proteomes" id="UP000676386"/>
    </source>
</evidence>
<protein>
    <recommendedName>
        <fullName evidence="5">Chaperone of endosialidase</fullName>
    </recommendedName>
</protein>
<dbReference type="Proteomes" id="UP000676386">
    <property type="component" value="Unassembled WGS sequence"/>
</dbReference>
<keyword evidence="1" id="KW-0175">Coiled coil</keyword>
<evidence type="ECO:0000313" key="3">
    <source>
        <dbReference type="EMBL" id="MBS0028873.1"/>
    </source>
</evidence>
<keyword evidence="2" id="KW-0732">Signal</keyword>
<keyword evidence="4" id="KW-1185">Reference proteome</keyword>
<comment type="caution">
    <text evidence="3">The sequence shown here is derived from an EMBL/GenBank/DDBJ whole genome shotgun (WGS) entry which is preliminary data.</text>
</comment>
<dbReference type="RefSeq" id="WP_211973975.1">
    <property type="nucleotide sequence ID" value="NZ_CBFHAM010000040.1"/>
</dbReference>
<evidence type="ECO:0000256" key="2">
    <source>
        <dbReference type="SAM" id="SignalP"/>
    </source>
</evidence>
<dbReference type="EMBL" id="JAGTXB010000007">
    <property type="protein sequence ID" value="MBS0028873.1"/>
    <property type="molecule type" value="Genomic_DNA"/>
</dbReference>
<reference evidence="3 4" key="1">
    <citation type="submission" date="2021-04" db="EMBL/GenBank/DDBJ databases">
        <title>Chitinophaga sp. nov., isolated from the rhizosphere soil.</title>
        <authorList>
            <person name="He S."/>
        </authorList>
    </citation>
    <scope>NUCLEOTIDE SEQUENCE [LARGE SCALE GENOMIC DNA]</scope>
    <source>
        <strain evidence="3 4">2R12</strain>
    </source>
</reference>
<evidence type="ECO:0008006" key="5">
    <source>
        <dbReference type="Google" id="ProtNLM"/>
    </source>
</evidence>
<name>A0ABS5J1C5_9BACT</name>
<feature type="chain" id="PRO_5046268480" description="Chaperone of endosialidase" evidence="2">
    <location>
        <begin position="24"/>
        <end position="403"/>
    </location>
</feature>
<gene>
    <name evidence="3" type="ORF">KE626_16250</name>
</gene>
<organism evidence="3 4">
    <name type="scientific">Chitinophaga hostae</name>
    <dbReference type="NCBI Taxonomy" id="2831022"/>
    <lineage>
        <taxon>Bacteria</taxon>
        <taxon>Pseudomonadati</taxon>
        <taxon>Bacteroidota</taxon>
        <taxon>Chitinophagia</taxon>
        <taxon>Chitinophagales</taxon>
        <taxon>Chitinophagaceae</taxon>
        <taxon>Chitinophaga</taxon>
    </lineage>
</organism>
<evidence type="ECO:0000256" key="1">
    <source>
        <dbReference type="SAM" id="Coils"/>
    </source>
</evidence>
<feature type="coiled-coil region" evidence="1">
    <location>
        <begin position="363"/>
        <end position="390"/>
    </location>
</feature>
<feature type="signal peptide" evidence="2">
    <location>
        <begin position="1"/>
        <end position="23"/>
    </location>
</feature>
<proteinExistence type="predicted"/>